<keyword evidence="3" id="KW-1185">Reference proteome</keyword>
<accession>A0ABV3VNV6</accession>
<evidence type="ECO:0000313" key="3">
    <source>
        <dbReference type="Proteomes" id="UP001558474"/>
    </source>
</evidence>
<proteinExistence type="predicted"/>
<feature type="compositionally biased region" description="Low complexity" evidence="1">
    <location>
        <begin position="89"/>
        <end position="99"/>
    </location>
</feature>
<dbReference type="Proteomes" id="UP001558474">
    <property type="component" value="Unassembled WGS sequence"/>
</dbReference>
<evidence type="ECO:0000256" key="1">
    <source>
        <dbReference type="SAM" id="MobiDB-lite"/>
    </source>
</evidence>
<organism evidence="2 3">
    <name type="scientific">Mycolicibacterium porcinum</name>
    <dbReference type="NCBI Taxonomy" id="39693"/>
    <lineage>
        <taxon>Bacteria</taxon>
        <taxon>Bacillati</taxon>
        <taxon>Actinomycetota</taxon>
        <taxon>Actinomycetes</taxon>
        <taxon>Mycobacteriales</taxon>
        <taxon>Mycobacteriaceae</taxon>
        <taxon>Mycolicibacterium</taxon>
    </lineage>
</organism>
<name>A0ABV3VNV6_9MYCO</name>
<gene>
    <name evidence="2" type="ORF">ABFW12_32930</name>
</gene>
<evidence type="ECO:0000313" key="2">
    <source>
        <dbReference type="EMBL" id="MEX3743057.1"/>
    </source>
</evidence>
<comment type="caution">
    <text evidence="2">The sequence shown here is derived from an EMBL/GenBank/DDBJ whole genome shotgun (WGS) entry which is preliminary data.</text>
</comment>
<protein>
    <submittedName>
        <fullName evidence="2">Type VII secretion target</fullName>
    </submittedName>
</protein>
<dbReference type="EMBL" id="JBDLOU010000135">
    <property type="protein sequence ID" value="MEX3743057.1"/>
    <property type="molecule type" value="Genomic_DNA"/>
</dbReference>
<reference evidence="2 3" key="1">
    <citation type="submission" date="2024-04" db="EMBL/GenBank/DDBJ databases">
        <title>Genomic Markers of Mycobacteria.</title>
        <authorList>
            <person name="Soliman M.S."/>
            <person name="Elkholy A."/>
            <person name="Soliman N.S."/>
            <person name="Abbas A."/>
            <person name="Khayrat S."/>
            <person name="Shawky S."/>
        </authorList>
    </citation>
    <scope>NUCLEOTIDE SEQUENCE [LARGE SCALE GENOMIC DNA]</scope>
    <source>
        <strain evidence="2 3">Egy-CU-AM5</strain>
    </source>
</reference>
<feature type="region of interest" description="Disordered" evidence="1">
    <location>
        <begin position="64"/>
        <end position="99"/>
    </location>
</feature>
<sequence>MWLGGNSVVHELSVDGAGLNNAASRSGEVADALSVTGVEGPGSAGQPSHFAVAALDGALASVRSRQAGRVRGHADDMRTASARYDTTDGDAAGDLTRWV</sequence>